<dbReference type="Proteomes" id="UP001176941">
    <property type="component" value="Chromosome 21"/>
</dbReference>
<name>A0ABN8YN25_RANTA</name>
<evidence type="ECO:0000313" key="2">
    <source>
        <dbReference type="Proteomes" id="UP001176941"/>
    </source>
</evidence>
<organism evidence="1 2">
    <name type="scientific">Rangifer tarandus platyrhynchus</name>
    <name type="common">Svalbard reindeer</name>
    <dbReference type="NCBI Taxonomy" id="3082113"/>
    <lineage>
        <taxon>Eukaryota</taxon>
        <taxon>Metazoa</taxon>
        <taxon>Chordata</taxon>
        <taxon>Craniata</taxon>
        <taxon>Vertebrata</taxon>
        <taxon>Euteleostomi</taxon>
        <taxon>Mammalia</taxon>
        <taxon>Eutheria</taxon>
        <taxon>Laurasiatheria</taxon>
        <taxon>Artiodactyla</taxon>
        <taxon>Ruminantia</taxon>
        <taxon>Pecora</taxon>
        <taxon>Cervidae</taxon>
        <taxon>Odocoileinae</taxon>
        <taxon>Rangifer</taxon>
    </lineage>
</organism>
<evidence type="ECO:0000313" key="1">
    <source>
        <dbReference type="EMBL" id="CAI9162879.1"/>
    </source>
</evidence>
<dbReference type="EMBL" id="OX459957">
    <property type="protein sequence ID" value="CAI9162879.1"/>
    <property type="molecule type" value="Genomic_DNA"/>
</dbReference>
<gene>
    <name evidence="1" type="ORF">MRATA1EN1_LOCUS11841</name>
</gene>
<reference evidence="1" key="1">
    <citation type="submission" date="2023-04" db="EMBL/GenBank/DDBJ databases">
        <authorList>
            <consortium name="ELIXIR-Norway"/>
        </authorList>
    </citation>
    <scope>NUCLEOTIDE SEQUENCE [LARGE SCALE GENOMIC DNA]</scope>
</reference>
<protein>
    <submittedName>
        <fullName evidence="1">Uncharacterized protein</fullName>
    </submittedName>
</protein>
<proteinExistence type="predicted"/>
<accession>A0ABN8YN25</accession>
<sequence length="102" mass="12029">MVQSLWRTVWKFPKRLKIELPYYATPEHIPQENCNSKRYMLPSVHCNTIYNSQHMEATCMSVNRGMDKEVVHIHNGILLNPKEERNCAICRDMDGPRDCHTQ</sequence>
<keyword evidence="2" id="KW-1185">Reference proteome</keyword>